<dbReference type="EMBL" id="MJMN01000005">
    <property type="protein sequence ID" value="OMG90798.1"/>
    <property type="molecule type" value="Genomic_DNA"/>
</dbReference>
<evidence type="ECO:0000256" key="3">
    <source>
        <dbReference type="ARBA" id="ARBA00022679"/>
    </source>
</evidence>
<dbReference type="GO" id="GO:0032259">
    <property type="term" value="P:methylation"/>
    <property type="evidence" value="ECO:0007669"/>
    <property type="project" value="UniProtKB-KW"/>
</dbReference>
<dbReference type="PANTHER" id="PTHR43667:SF1">
    <property type="entry name" value="CYCLOPROPANE-FATTY-ACYL-PHOSPHOLIPID SYNTHASE"/>
    <property type="match status" value="1"/>
</dbReference>
<evidence type="ECO:0000256" key="5">
    <source>
        <dbReference type="ARBA" id="ARBA00023098"/>
    </source>
</evidence>
<name>A0A1R1JXF8_ALCXX</name>
<dbReference type="AlphaFoldDB" id="A0A1R1JXF8"/>
<gene>
    <name evidence="7" type="ORF">BIZ92_21090</name>
</gene>
<keyword evidence="3" id="KW-0808">Transferase</keyword>
<evidence type="ECO:0000256" key="2">
    <source>
        <dbReference type="ARBA" id="ARBA00022603"/>
    </source>
</evidence>
<feature type="domain" description="Methyltransferase type 12" evidence="6">
    <location>
        <begin position="174"/>
        <end position="272"/>
    </location>
</feature>
<dbReference type="InterPro" id="IPR013217">
    <property type="entry name" value="Methyltransf_12"/>
</dbReference>
<dbReference type="Proteomes" id="UP000187251">
    <property type="component" value="Unassembled WGS sequence"/>
</dbReference>
<dbReference type="GO" id="GO:0008168">
    <property type="term" value="F:methyltransferase activity"/>
    <property type="evidence" value="ECO:0007669"/>
    <property type="project" value="UniProtKB-KW"/>
</dbReference>
<dbReference type="OrthoDB" id="9760689at2"/>
<dbReference type="SUPFAM" id="SSF53335">
    <property type="entry name" value="S-adenosyl-L-methionine-dependent methyltransferases"/>
    <property type="match status" value="1"/>
</dbReference>
<reference evidence="7 8" key="1">
    <citation type="submission" date="2016-09" db="EMBL/GenBank/DDBJ databases">
        <title>Phylogenomics of Achromobacter.</title>
        <authorList>
            <person name="Jeukens J."/>
            <person name="Freschi L."/>
            <person name="Vincent A.T."/>
            <person name="Emond-Rheault J.-G."/>
            <person name="Kukavica-Ibrulj I."/>
            <person name="Charette S.J."/>
            <person name="Levesque R.C."/>
        </authorList>
    </citation>
    <scope>NUCLEOTIDE SEQUENCE [LARGE SCALE GENOMIC DNA]</scope>
    <source>
        <strain evidence="7 8">AUS488</strain>
    </source>
</reference>
<keyword evidence="2" id="KW-0489">Methyltransferase</keyword>
<evidence type="ECO:0000256" key="1">
    <source>
        <dbReference type="ARBA" id="ARBA00010815"/>
    </source>
</evidence>
<evidence type="ECO:0000259" key="6">
    <source>
        <dbReference type="Pfam" id="PF08242"/>
    </source>
</evidence>
<evidence type="ECO:0000256" key="4">
    <source>
        <dbReference type="ARBA" id="ARBA00022691"/>
    </source>
</evidence>
<keyword evidence="5" id="KW-0443">Lipid metabolism</keyword>
<dbReference type="Gene3D" id="3.40.50.150">
    <property type="entry name" value="Vaccinia Virus protein VP39"/>
    <property type="match status" value="1"/>
</dbReference>
<sequence length="341" mass="37385">MFRPLLQMLRKKQLLPALAANALYRPFYRLSFLAALSASGLMARLADGPIPLAQLAAGNTAGDAAAAREALRAWLQMGCRLGLLQLGPEGYALRGLARKLARPENDATLALVQEAASMHHRLILQTPAKLRQGKLWDLENQDGELTARSSRALEPFLVEAIRRFVPRTGPCRLLEVGCGSAIYIRHAALHNPELTATGLELQPQVARLAQENIQAWGLRDRVTIETGDIRQGELSPAYDLVTLYNNIYYFPVHERVALLARVRQLLKPAGQLLLATCCQGGNAGMEALNLWGASNRHGGRLPDSDEMRQQLRDAGYANVEVSRLIPGDSFFAFRATAPGAR</sequence>
<dbReference type="InterPro" id="IPR029063">
    <property type="entry name" value="SAM-dependent_MTases_sf"/>
</dbReference>
<comment type="similarity">
    <text evidence="1">Belongs to the CFA/CMAS family.</text>
</comment>
<dbReference type="CDD" id="cd02440">
    <property type="entry name" value="AdoMet_MTases"/>
    <property type="match status" value="1"/>
</dbReference>
<comment type="caution">
    <text evidence="7">The sequence shown here is derived from an EMBL/GenBank/DDBJ whole genome shotgun (WGS) entry which is preliminary data.</text>
</comment>
<dbReference type="RefSeq" id="WP_076410158.1">
    <property type="nucleotide sequence ID" value="NZ_AP028040.1"/>
</dbReference>
<proteinExistence type="inferred from homology"/>
<dbReference type="Pfam" id="PF08242">
    <property type="entry name" value="Methyltransf_12"/>
    <property type="match status" value="1"/>
</dbReference>
<organism evidence="7 8">
    <name type="scientific">Alcaligenes xylosoxydans xylosoxydans</name>
    <name type="common">Achromobacter xylosoxidans</name>
    <dbReference type="NCBI Taxonomy" id="85698"/>
    <lineage>
        <taxon>Bacteria</taxon>
        <taxon>Pseudomonadati</taxon>
        <taxon>Pseudomonadota</taxon>
        <taxon>Betaproteobacteria</taxon>
        <taxon>Burkholderiales</taxon>
        <taxon>Alcaligenaceae</taxon>
        <taxon>Achromobacter</taxon>
    </lineage>
</organism>
<dbReference type="GO" id="GO:0006629">
    <property type="term" value="P:lipid metabolic process"/>
    <property type="evidence" value="ECO:0007669"/>
    <property type="project" value="UniProtKB-KW"/>
</dbReference>
<keyword evidence="4" id="KW-0949">S-adenosyl-L-methionine</keyword>
<accession>A0A1R1JXF8</accession>
<protein>
    <recommendedName>
        <fullName evidence="6">Methyltransferase type 12 domain-containing protein</fullName>
    </recommendedName>
</protein>
<dbReference type="PANTHER" id="PTHR43667">
    <property type="entry name" value="CYCLOPROPANE-FATTY-ACYL-PHOSPHOLIPID SYNTHASE"/>
    <property type="match status" value="1"/>
</dbReference>
<dbReference type="InterPro" id="IPR050723">
    <property type="entry name" value="CFA/CMAS"/>
</dbReference>
<evidence type="ECO:0000313" key="7">
    <source>
        <dbReference type="EMBL" id="OMG90798.1"/>
    </source>
</evidence>
<evidence type="ECO:0000313" key="8">
    <source>
        <dbReference type="Proteomes" id="UP000187251"/>
    </source>
</evidence>